<reference evidence="6 7" key="1">
    <citation type="submission" date="2020-10" db="EMBL/GenBank/DDBJ databases">
        <title>Phylogeny of dyella-like bacteria.</title>
        <authorList>
            <person name="Fu J."/>
        </authorList>
    </citation>
    <scope>NUCLEOTIDE SEQUENCE [LARGE SCALE GENOMIC DNA]</scope>
    <source>
        <strain evidence="6 7">DHOB07</strain>
    </source>
</reference>
<dbReference type="PANTHER" id="PTHR36504:SF1">
    <property type="entry name" value="LIPOPOLYSACCHARIDE EXPORT SYSTEM PROTEIN LPTA"/>
    <property type="match status" value="1"/>
</dbReference>
<protein>
    <submittedName>
        <fullName evidence="6">Lipopolysaccharide transport periplasmic protein LptA</fullName>
    </submittedName>
</protein>
<dbReference type="EMBL" id="JADIKG010000010">
    <property type="protein sequence ID" value="MFK2872411.1"/>
    <property type="molecule type" value="Genomic_DNA"/>
</dbReference>
<sequence length="167" mass="17330">MPSAHAKTGDRNQPMVTKQDSVSGFNAPNTVTTLTGHIVIAQGTMKATGNDGKIYLDADSQVSRIVLTGNPAHIQQMDDKNNLMTGEAPTLDYDNINGVAVLTPNAVVTEQGTGDAHADKITYDTQTTHFTGVGNVSATYLAKQRPATAAPANPQPATGTTAPAPST</sequence>
<gene>
    <name evidence="6" type="primary">lptA</name>
    <name evidence="6" type="ORF">ISP13_02625</name>
</gene>
<evidence type="ECO:0000259" key="5">
    <source>
        <dbReference type="Pfam" id="PF03968"/>
    </source>
</evidence>
<dbReference type="InterPro" id="IPR005653">
    <property type="entry name" value="OstA-like_N"/>
</dbReference>
<dbReference type="InterPro" id="IPR052037">
    <property type="entry name" value="LPS_export_LptA"/>
</dbReference>
<dbReference type="Gene3D" id="2.60.450.10">
    <property type="entry name" value="Lipopolysaccharide (LPS) transport protein A like domain"/>
    <property type="match status" value="1"/>
</dbReference>
<evidence type="ECO:0000256" key="4">
    <source>
        <dbReference type="SAM" id="MobiDB-lite"/>
    </source>
</evidence>
<dbReference type="Pfam" id="PF03968">
    <property type="entry name" value="LptD_N"/>
    <property type="match status" value="1"/>
</dbReference>
<evidence type="ECO:0000313" key="6">
    <source>
        <dbReference type="EMBL" id="MFK2872411.1"/>
    </source>
</evidence>
<feature type="domain" description="Organic solvent tolerance-like N-terminal" evidence="5">
    <location>
        <begin position="26"/>
        <end position="127"/>
    </location>
</feature>
<dbReference type="InterPro" id="IPR014340">
    <property type="entry name" value="LptA"/>
</dbReference>
<name>A0ABW8IR47_9GAMM</name>
<accession>A0ABW8IR47</accession>
<feature type="region of interest" description="Disordered" evidence="4">
    <location>
        <begin position="144"/>
        <end position="167"/>
    </location>
</feature>
<feature type="region of interest" description="Disordered" evidence="4">
    <location>
        <begin position="1"/>
        <end position="26"/>
    </location>
</feature>
<keyword evidence="1" id="KW-0813">Transport</keyword>
<dbReference type="PANTHER" id="PTHR36504">
    <property type="entry name" value="LIPOPOLYSACCHARIDE EXPORT SYSTEM PROTEIN LPTA"/>
    <property type="match status" value="1"/>
</dbReference>
<proteinExistence type="predicted"/>
<evidence type="ECO:0000256" key="1">
    <source>
        <dbReference type="ARBA" id="ARBA00022448"/>
    </source>
</evidence>
<dbReference type="Proteomes" id="UP001620405">
    <property type="component" value="Unassembled WGS sequence"/>
</dbReference>
<evidence type="ECO:0000256" key="2">
    <source>
        <dbReference type="ARBA" id="ARBA00022729"/>
    </source>
</evidence>
<organism evidence="6 7">
    <name type="scientific">Dyella lipolytica</name>
    <dbReference type="NCBI Taxonomy" id="1867835"/>
    <lineage>
        <taxon>Bacteria</taxon>
        <taxon>Pseudomonadati</taxon>
        <taxon>Pseudomonadota</taxon>
        <taxon>Gammaproteobacteria</taxon>
        <taxon>Lysobacterales</taxon>
        <taxon>Rhodanobacteraceae</taxon>
        <taxon>Dyella</taxon>
    </lineage>
</organism>
<evidence type="ECO:0000313" key="7">
    <source>
        <dbReference type="Proteomes" id="UP001620405"/>
    </source>
</evidence>
<feature type="compositionally biased region" description="Polar residues" evidence="4">
    <location>
        <begin position="14"/>
        <end position="26"/>
    </location>
</feature>
<feature type="compositionally biased region" description="Low complexity" evidence="4">
    <location>
        <begin position="146"/>
        <end position="167"/>
    </location>
</feature>
<keyword evidence="3" id="KW-0574">Periplasm</keyword>
<comment type="caution">
    <text evidence="6">The sequence shown here is derived from an EMBL/GenBank/DDBJ whole genome shotgun (WGS) entry which is preliminary data.</text>
</comment>
<dbReference type="NCBIfam" id="TIGR03002">
    <property type="entry name" value="outer_YhbN_LptA"/>
    <property type="match status" value="1"/>
</dbReference>
<keyword evidence="2" id="KW-0732">Signal</keyword>
<evidence type="ECO:0000256" key="3">
    <source>
        <dbReference type="ARBA" id="ARBA00022764"/>
    </source>
</evidence>
<keyword evidence="7" id="KW-1185">Reference proteome</keyword>